<gene>
    <name evidence="5" type="ORF">TPC1_16896</name>
</gene>
<dbReference type="InterPro" id="IPR036603">
    <property type="entry name" value="RBP11-like"/>
</dbReference>
<dbReference type="GO" id="GO:0005665">
    <property type="term" value="C:RNA polymerase II, core complex"/>
    <property type="evidence" value="ECO:0007669"/>
    <property type="project" value="TreeGrafter"/>
</dbReference>
<sequence length="109" mass="12856">NRLLEVDSTAVAIEQREKFQVEKYANLQAFEFVIPHSDHTLGYILKYELEQLAQIEYVSIKLPHPLEQKLVIRVYSNKQNADVKELFYNAIQSAKKHLEEIREKINDLE</sequence>
<comment type="similarity">
    <text evidence="3">Belongs to the archaeal Rpo11/eukaryotic RPB11/RPC19 RNA polymerase subunit family.</text>
</comment>
<evidence type="ECO:0000259" key="4">
    <source>
        <dbReference type="Pfam" id="PF13656"/>
    </source>
</evidence>
<feature type="non-terminal residue" evidence="5">
    <location>
        <position position="1"/>
    </location>
</feature>
<dbReference type="SUPFAM" id="SSF55257">
    <property type="entry name" value="RBP11-like subunits of RNA polymerase"/>
    <property type="match status" value="1"/>
</dbReference>
<dbReference type="PANTHER" id="PTHR13946">
    <property type="entry name" value="DNA-DIRECTED RNA POLYMERASE I,II,III"/>
    <property type="match status" value="1"/>
</dbReference>
<evidence type="ECO:0000313" key="5">
    <source>
        <dbReference type="EMBL" id="JAP91483.1"/>
    </source>
</evidence>
<dbReference type="AlphaFoldDB" id="A0A146K3L9"/>
<dbReference type="GO" id="GO:0046983">
    <property type="term" value="F:protein dimerization activity"/>
    <property type="evidence" value="ECO:0007669"/>
    <property type="project" value="InterPro"/>
</dbReference>
<dbReference type="Gene3D" id="3.30.1360.10">
    <property type="entry name" value="RNA polymerase, RBP11-like subunit"/>
    <property type="match status" value="1"/>
</dbReference>
<dbReference type="GO" id="GO:0003899">
    <property type="term" value="F:DNA-directed RNA polymerase activity"/>
    <property type="evidence" value="ECO:0007669"/>
    <property type="project" value="TreeGrafter"/>
</dbReference>
<dbReference type="PANTHER" id="PTHR13946:SF16">
    <property type="entry name" value="DNA-DIRECTED RNA POLYMERASE II SUBUNIT RPB11"/>
    <property type="match status" value="1"/>
</dbReference>
<proteinExistence type="inferred from homology"/>
<keyword evidence="2" id="KW-0804">Transcription</keyword>
<name>A0A146K3L9_9EUKA</name>
<dbReference type="EMBL" id="GDID01005123">
    <property type="protein sequence ID" value="JAP91483.1"/>
    <property type="molecule type" value="Transcribed_RNA"/>
</dbReference>
<reference evidence="5" key="1">
    <citation type="submission" date="2015-07" db="EMBL/GenBank/DDBJ databases">
        <title>Adaptation to a free-living lifestyle via gene acquisitions in the diplomonad Trepomonas sp. PC1.</title>
        <authorList>
            <person name="Xu F."/>
            <person name="Jerlstrom-Hultqvist J."/>
            <person name="Kolisko M."/>
            <person name="Simpson A.G.B."/>
            <person name="Roger A.J."/>
            <person name="Svard S.G."/>
            <person name="Andersson J.O."/>
        </authorList>
    </citation>
    <scope>NUCLEOTIDE SEQUENCE</scope>
    <source>
        <strain evidence="5">PC1</strain>
    </source>
</reference>
<organism evidence="5">
    <name type="scientific">Trepomonas sp. PC1</name>
    <dbReference type="NCBI Taxonomy" id="1076344"/>
    <lineage>
        <taxon>Eukaryota</taxon>
        <taxon>Metamonada</taxon>
        <taxon>Diplomonadida</taxon>
        <taxon>Hexamitidae</taxon>
        <taxon>Hexamitinae</taxon>
        <taxon>Trepomonas</taxon>
    </lineage>
</organism>
<keyword evidence="1" id="KW-0240">DNA-directed RNA polymerase</keyword>
<accession>A0A146K3L9</accession>
<feature type="domain" description="DNA-directed RNA polymerase RBP11-like dimerisation" evidence="4">
    <location>
        <begin position="30"/>
        <end position="103"/>
    </location>
</feature>
<dbReference type="InterPro" id="IPR009025">
    <property type="entry name" value="RBP11-like_dimer"/>
</dbReference>
<evidence type="ECO:0000256" key="3">
    <source>
        <dbReference type="ARBA" id="ARBA00025751"/>
    </source>
</evidence>
<evidence type="ECO:0000256" key="1">
    <source>
        <dbReference type="ARBA" id="ARBA00022478"/>
    </source>
</evidence>
<evidence type="ECO:0000256" key="2">
    <source>
        <dbReference type="ARBA" id="ARBA00023163"/>
    </source>
</evidence>
<dbReference type="GO" id="GO:0006366">
    <property type="term" value="P:transcription by RNA polymerase II"/>
    <property type="evidence" value="ECO:0007669"/>
    <property type="project" value="TreeGrafter"/>
</dbReference>
<protein>
    <submittedName>
        <fullName evidence="5">RNA polymerase II subunit Rpb11</fullName>
    </submittedName>
</protein>
<dbReference type="Pfam" id="PF13656">
    <property type="entry name" value="RNA_pol_L_2"/>
    <property type="match status" value="1"/>
</dbReference>